<sequence>MRRASRLWWLLPLLVLGAVGAGWWARPTPGGPQGNPADETVRRSYTATAQVLSVRARPGGGCGLQVRLHSWSSLSNGFALAEIPQKGQLYTLRATPQHCMALEVALAAQGDPEDLKSPRHIYYKAGQVRSGEWVLLEAPKAPQGCGGLWRTATAVSHKGLNGRGERFSPPHSETPATRRRPAAWAAQSGYPCAGSACPRPGPC</sequence>
<proteinExistence type="predicted"/>
<organism evidence="2 3">
    <name type="scientific">Meiothermus granaticius NBRC 107808</name>
    <dbReference type="NCBI Taxonomy" id="1227551"/>
    <lineage>
        <taxon>Bacteria</taxon>
        <taxon>Thermotogati</taxon>
        <taxon>Deinococcota</taxon>
        <taxon>Deinococci</taxon>
        <taxon>Thermales</taxon>
        <taxon>Thermaceae</taxon>
        <taxon>Meiothermus</taxon>
    </lineage>
</organism>
<comment type="caution">
    <text evidence="2">The sequence shown here is derived from an EMBL/GenBank/DDBJ whole genome shotgun (WGS) entry which is preliminary data.</text>
</comment>
<evidence type="ECO:0000256" key="1">
    <source>
        <dbReference type="SAM" id="MobiDB-lite"/>
    </source>
</evidence>
<evidence type="ECO:0000313" key="2">
    <source>
        <dbReference type="EMBL" id="RIH90746.1"/>
    </source>
</evidence>
<protein>
    <submittedName>
        <fullName evidence="2">Uncharacterized protein</fullName>
    </submittedName>
</protein>
<dbReference type="EMBL" id="QWLB01000073">
    <property type="protein sequence ID" value="RIH90746.1"/>
    <property type="molecule type" value="Genomic_DNA"/>
</dbReference>
<reference evidence="2 3" key="1">
    <citation type="submission" date="2018-08" db="EMBL/GenBank/DDBJ databases">
        <title>Meiothermus granaticius genome AF-68 sequencing project.</title>
        <authorList>
            <person name="Da Costa M.S."/>
            <person name="Albuquerque L."/>
            <person name="Raposo P."/>
            <person name="Froufe H.J.C."/>
            <person name="Barroso C.S."/>
            <person name="Egas C."/>
        </authorList>
    </citation>
    <scope>NUCLEOTIDE SEQUENCE [LARGE SCALE GENOMIC DNA]</scope>
    <source>
        <strain evidence="2 3">AF-68</strain>
    </source>
</reference>
<name>A0A399F515_9DEIN</name>
<keyword evidence="3" id="KW-1185">Reference proteome</keyword>
<dbReference type="Proteomes" id="UP000266178">
    <property type="component" value="Unassembled WGS sequence"/>
</dbReference>
<dbReference type="AlphaFoldDB" id="A0A399F515"/>
<accession>A0A399F515</accession>
<evidence type="ECO:0000313" key="3">
    <source>
        <dbReference type="Proteomes" id="UP000266178"/>
    </source>
</evidence>
<gene>
    <name evidence="2" type="ORF">Mgrana_03175</name>
</gene>
<feature type="region of interest" description="Disordered" evidence="1">
    <location>
        <begin position="159"/>
        <end position="180"/>
    </location>
</feature>